<dbReference type="PANTHER" id="PTHR33361:SF2">
    <property type="entry name" value="DUF885 DOMAIN-CONTAINING PROTEIN"/>
    <property type="match status" value="1"/>
</dbReference>
<sequence>MALHYQDVSLKARRRTRLESIVIGALITGGIACLVAGIVLMVRANTKKDTLQCPPLKVARAINLDCGYSAEARRSGLERFLLEAQEKFYELLPHKIAFKPGVTPNEIRQRYRSYDSTPARIKFVTDEIVKLTKRLENMDIKENKLNLREKRAKAQLSHWMRHMFPYGVPFAYDYYSGDWLMGPNIFCWSSICFLPLDVDKALPHFQPSTVEEMETVREKLMEINETFAQFVENMKLGVASGMVRTVEECKAGFDGLRGAFRDIDIKGPSGILDAYFMKKILADDFLSLMKEKELDMWIMAHGKSVNESLKQWVIEYVGKPIHHVLRYVEKEHSQYCVPSNISSGLATLPLDYVYIHGKKTSQKTSKRLPTGEKLNGKTTYLKLLQYFTTTEKTPDEIYRLGWSIINRSYPEVLNLTRHVTLENNTQTAKEKFIKILNRSEMFYNEQEIPVSESNESAYKLCSSISGAKKYCPIRWNAMQNWFAHAREIMATLDPKTIDMFHFTGSYQSTPNCPVELIPNFNPSSAAPTFQESDSVCSKPPVYTIPFFMQRPGPKNEEWTINAHEARPGHYTQSQGYVEHFQDSCLDPISWIQRNTFFLEFSEGWALYAESPLISKYTDTYDDDPLTKYGMLKWQIWRALRLIVDTGLHFKGKSRDWALQIFADYAWDTSDKVVKEVTRYQSIPGQAVTYTLGQLSIMELREEAEKALGTKFNSKDFHFQVLRRGPSPLKYLKDSIRKYISCVQNALSHPDCDEILRAPAKQGSMLSKQNVEQEVQHYHHSFKVF</sequence>
<dbReference type="Proteomes" id="UP001159405">
    <property type="component" value="Unassembled WGS sequence"/>
</dbReference>
<organism evidence="2 3">
    <name type="scientific">Porites lobata</name>
    <dbReference type="NCBI Taxonomy" id="104759"/>
    <lineage>
        <taxon>Eukaryota</taxon>
        <taxon>Metazoa</taxon>
        <taxon>Cnidaria</taxon>
        <taxon>Anthozoa</taxon>
        <taxon>Hexacorallia</taxon>
        <taxon>Scleractinia</taxon>
        <taxon>Fungiina</taxon>
        <taxon>Poritidae</taxon>
        <taxon>Porites</taxon>
    </lineage>
</organism>
<name>A0ABN8NCV9_9CNID</name>
<keyword evidence="3" id="KW-1185">Reference proteome</keyword>
<dbReference type="Pfam" id="PF05960">
    <property type="entry name" value="DUF885"/>
    <property type="match status" value="1"/>
</dbReference>
<proteinExistence type="predicted"/>
<accession>A0ABN8NCV9</accession>
<dbReference type="PANTHER" id="PTHR33361">
    <property type="entry name" value="GLR0591 PROTEIN"/>
    <property type="match status" value="1"/>
</dbReference>
<dbReference type="InterPro" id="IPR010281">
    <property type="entry name" value="DUF885"/>
</dbReference>
<comment type="caution">
    <text evidence="2">The sequence shown here is derived from an EMBL/GenBank/DDBJ whole genome shotgun (WGS) entry which is preliminary data.</text>
</comment>
<keyword evidence="1" id="KW-0812">Transmembrane</keyword>
<dbReference type="EMBL" id="CALNXK010000017">
    <property type="protein sequence ID" value="CAH3104689.1"/>
    <property type="molecule type" value="Genomic_DNA"/>
</dbReference>
<gene>
    <name evidence="2" type="ORF">PLOB_00012478</name>
</gene>
<reference evidence="2 3" key="1">
    <citation type="submission" date="2022-05" db="EMBL/GenBank/DDBJ databases">
        <authorList>
            <consortium name="Genoscope - CEA"/>
            <person name="William W."/>
        </authorList>
    </citation>
    <scope>NUCLEOTIDE SEQUENCE [LARGE SCALE GENOMIC DNA]</scope>
</reference>
<evidence type="ECO:0000313" key="3">
    <source>
        <dbReference type="Proteomes" id="UP001159405"/>
    </source>
</evidence>
<keyword evidence="1" id="KW-0472">Membrane</keyword>
<protein>
    <submittedName>
        <fullName evidence="2">Uncharacterized protein</fullName>
    </submittedName>
</protein>
<evidence type="ECO:0000256" key="1">
    <source>
        <dbReference type="SAM" id="Phobius"/>
    </source>
</evidence>
<evidence type="ECO:0000313" key="2">
    <source>
        <dbReference type="EMBL" id="CAH3104689.1"/>
    </source>
</evidence>
<keyword evidence="1" id="KW-1133">Transmembrane helix</keyword>
<feature type="transmembrane region" description="Helical" evidence="1">
    <location>
        <begin position="21"/>
        <end position="42"/>
    </location>
</feature>